<sequence>MSQHRLAKLCLVTASCALATLLSTSALADKKPPRSDRDRDMFARVDSDGDGYISAAEHAAGIAAMTEKMNQRFTAMDADGDGRVSAQEAKEHHQALRAERRDRRDHYREQDRDRD</sequence>
<dbReference type="Pfam" id="PF13202">
    <property type="entry name" value="EF-hand_5"/>
    <property type="match status" value="2"/>
</dbReference>
<evidence type="ECO:0000256" key="1">
    <source>
        <dbReference type="SAM" id="MobiDB-lite"/>
    </source>
</evidence>
<reference evidence="4 5" key="1">
    <citation type="submission" date="2019-03" db="EMBL/GenBank/DDBJ databases">
        <title>Draft genome of Gammaproteobacteria bacterium LSUCC0057, a member of the SAR92 clade.</title>
        <authorList>
            <person name="Lanclos V.C."/>
            <person name="Doiron C."/>
            <person name="Henson M.W."/>
            <person name="Thrash J.C."/>
        </authorList>
    </citation>
    <scope>NUCLEOTIDE SEQUENCE [LARGE SCALE GENOMIC DNA]</scope>
    <source>
        <strain evidence="4 5">LSUCC0057</strain>
    </source>
</reference>
<feature type="region of interest" description="Disordered" evidence="1">
    <location>
        <begin position="28"/>
        <end position="47"/>
    </location>
</feature>
<comment type="caution">
    <text evidence="4">The sequence shown here is derived from an EMBL/GenBank/DDBJ whole genome shotgun (WGS) entry which is preliminary data.</text>
</comment>
<feature type="compositionally biased region" description="Basic and acidic residues" evidence="1">
    <location>
        <begin position="88"/>
        <end position="115"/>
    </location>
</feature>
<keyword evidence="5" id="KW-1185">Reference proteome</keyword>
<dbReference type="InterPro" id="IPR011992">
    <property type="entry name" value="EF-hand-dom_pair"/>
</dbReference>
<feature type="chain" id="PRO_5021444195" description="EF-hand domain-containing protein" evidence="2">
    <location>
        <begin position="29"/>
        <end position="115"/>
    </location>
</feature>
<evidence type="ECO:0000313" key="5">
    <source>
        <dbReference type="Proteomes" id="UP000298133"/>
    </source>
</evidence>
<organism evidence="4 5">
    <name type="scientific">Gammaproteobacteria bacterium LSUCC0057</name>
    <dbReference type="NCBI Taxonomy" id="2559237"/>
    <lineage>
        <taxon>Bacteria</taxon>
        <taxon>Pseudomonadati</taxon>
        <taxon>Pseudomonadota</taxon>
        <taxon>Gammaproteobacteria</taxon>
        <taxon>Cellvibrionales</taxon>
        <taxon>Porticoccaceae</taxon>
        <taxon>SAR92 clade</taxon>
    </lineage>
</organism>
<accession>A0A4Y8UG67</accession>
<gene>
    <name evidence="4" type="ORF">E3W66_06080</name>
</gene>
<feature type="domain" description="EF-hand" evidence="3">
    <location>
        <begin position="33"/>
        <end position="68"/>
    </location>
</feature>
<dbReference type="EMBL" id="SPIA01000002">
    <property type="protein sequence ID" value="TFH67815.1"/>
    <property type="molecule type" value="Genomic_DNA"/>
</dbReference>
<dbReference type="AlphaFoldDB" id="A0A4Y8UG67"/>
<dbReference type="Proteomes" id="UP000298133">
    <property type="component" value="Unassembled WGS sequence"/>
</dbReference>
<feature type="signal peptide" evidence="2">
    <location>
        <begin position="1"/>
        <end position="28"/>
    </location>
</feature>
<proteinExistence type="predicted"/>
<dbReference type="SMART" id="SM00054">
    <property type="entry name" value="EFh"/>
    <property type="match status" value="2"/>
</dbReference>
<dbReference type="OrthoDB" id="4563420at2"/>
<evidence type="ECO:0000313" key="4">
    <source>
        <dbReference type="EMBL" id="TFH67815.1"/>
    </source>
</evidence>
<evidence type="ECO:0000259" key="3">
    <source>
        <dbReference type="PROSITE" id="PS50222"/>
    </source>
</evidence>
<name>A0A4Y8UG67_9GAMM</name>
<dbReference type="InterPro" id="IPR002048">
    <property type="entry name" value="EF_hand_dom"/>
</dbReference>
<dbReference type="SUPFAM" id="SSF47473">
    <property type="entry name" value="EF-hand"/>
    <property type="match status" value="1"/>
</dbReference>
<dbReference type="Gene3D" id="1.10.238.10">
    <property type="entry name" value="EF-hand"/>
    <property type="match status" value="2"/>
</dbReference>
<dbReference type="GO" id="GO:0005509">
    <property type="term" value="F:calcium ion binding"/>
    <property type="evidence" value="ECO:0007669"/>
    <property type="project" value="InterPro"/>
</dbReference>
<evidence type="ECO:0000256" key="2">
    <source>
        <dbReference type="SAM" id="SignalP"/>
    </source>
</evidence>
<dbReference type="PROSITE" id="PS50222">
    <property type="entry name" value="EF_HAND_2"/>
    <property type="match status" value="1"/>
</dbReference>
<protein>
    <recommendedName>
        <fullName evidence="3">EF-hand domain-containing protein</fullName>
    </recommendedName>
</protein>
<feature type="region of interest" description="Disordered" evidence="1">
    <location>
        <begin position="75"/>
        <end position="115"/>
    </location>
</feature>
<keyword evidence="2" id="KW-0732">Signal</keyword>